<keyword evidence="1" id="KW-0474">Menaquinone biosynthesis</keyword>
<dbReference type="GO" id="GO:0009234">
    <property type="term" value="P:menaquinone biosynthetic process"/>
    <property type="evidence" value="ECO:0007669"/>
    <property type="project" value="UniProtKB-KW"/>
</dbReference>
<dbReference type="GO" id="GO:0008168">
    <property type="term" value="F:methyltransferase activity"/>
    <property type="evidence" value="ECO:0007669"/>
    <property type="project" value="UniProtKB-KW"/>
</dbReference>
<dbReference type="PROSITE" id="PS51608">
    <property type="entry name" value="SAM_MT_UBIE"/>
    <property type="match status" value="1"/>
</dbReference>
<dbReference type="EMBL" id="JAHVKP010000001">
    <property type="protein sequence ID" value="MBY6217274.1"/>
    <property type="molecule type" value="Genomic_DNA"/>
</dbReference>
<feature type="region of interest" description="Disordered" evidence="6">
    <location>
        <begin position="236"/>
        <end position="255"/>
    </location>
</feature>
<dbReference type="PANTHER" id="PTHR42912:SF93">
    <property type="entry name" value="N6-ADENOSINE-METHYLTRANSFERASE TMT1A"/>
    <property type="match status" value="1"/>
</dbReference>
<organism evidence="7 8">
    <name type="scientific">Qipengyuania aquimaris</name>
    <dbReference type="NCBI Taxonomy" id="255984"/>
    <lineage>
        <taxon>Bacteria</taxon>
        <taxon>Pseudomonadati</taxon>
        <taxon>Pseudomonadota</taxon>
        <taxon>Alphaproteobacteria</taxon>
        <taxon>Sphingomonadales</taxon>
        <taxon>Erythrobacteraceae</taxon>
        <taxon>Qipengyuania</taxon>
    </lineage>
</organism>
<dbReference type="Proteomes" id="UP000824927">
    <property type="component" value="Unassembled WGS sequence"/>
</dbReference>
<dbReference type="SUPFAM" id="SSF53335">
    <property type="entry name" value="S-adenosyl-L-methionine-dependent methyltransferases"/>
    <property type="match status" value="1"/>
</dbReference>
<dbReference type="PANTHER" id="PTHR42912">
    <property type="entry name" value="METHYLTRANSFERASE"/>
    <property type="match status" value="1"/>
</dbReference>
<dbReference type="RefSeq" id="WP_222404430.1">
    <property type="nucleotide sequence ID" value="NZ_JAHVKP010000001.1"/>
</dbReference>
<comment type="caution">
    <text evidence="7">The sequence shown here is derived from an EMBL/GenBank/DDBJ whole genome shotgun (WGS) entry which is preliminary data.</text>
</comment>
<dbReference type="GO" id="GO:0032259">
    <property type="term" value="P:methylation"/>
    <property type="evidence" value="ECO:0007669"/>
    <property type="project" value="UniProtKB-KW"/>
</dbReference>
<sequence>MASQDIYDPDFVRDVFDRCSDRYIAFSNACSFGFTQIWRRQCVEMLDLPPEARHGYDLMAGTGEVWPHLLSHSPQVESIVAVDISAGMHRRAMDRLHAMRAHKIEFREDDVLASSLPDESADFVVSTFGLKTFNPDQHRRLAELTARVLKPGGRFAYIEASDPKGWPLRPLYRLHLDQVLPMVERVLLRGAHDFAMIGQYSANFGDAREFSGMLEDAGLNSEFRKFFFGCASGVCGSKPASSKATSQADYEATTP</sequence>
<dbReference type="CDD" id="cd02440">
    <property type="entry name" value="AdoMet_MTases"/>
    <property type="match status" value="1"/>
</dbReference>
<accession>A0A9Q3RZA7</accession>
<evidence type="ECO:0000256" key="3">
    <source>
        <dbReference type="ARBA" id="ARBA00022679"/>
    </source>
</evidence>
<dbReference type="Gene3D" id="3.40.50.150">
    <property type="entry name" value="Vaccinia Virus protein VP39"/>
    <property type="match status" value="1"/>
</dbReference>
<dbReference type="AlphaFoldDB" id="A0A9Q3RZA7"/>
<dbReference type="Pfam" id="PF01209">
    <property type="entry name" value="Ubie_methyltran"/>
    <property type="match status" value="1"/>
</dbReference>
<keyword evidence="3 7" id="KW-0808">Transferase</keyword>
<dbReference type="InterPro" id="IPR023576">
    <property type="entry name" value="UbiE/COQ5_MeTrFase_CS"/>
</dbReference>
<protein>
    <submittedName>
        <fullName evidence="7">Class I SAM-dependent methyltransferase</fullName>
        <ecNumber evidence="7">2.1.1.-</ecNumber>
    </submittedName>
</protein>
<keyword evidence="4" id="KW-0831">Ubiquinone biosynthesis</keyword>
<evidence type="ECO:0000256" key="2">
    <source>
        <dbReference type="ARBA" id="ARBA00022603"/>
    </source>
</evidence>
<dbReference type="InterPro" id="IPR029063">
    <property type="entry name" value="SAM-dependent_MTases_sf"/>
</dbReference>
<evidence type="ECO:0000256" key="6">
    <source>
        <dbReference type="SAM" id="MobiDB-lite"/>
    </source>
</evidence>
<dbReference type="PROSITE" id="PS01184">
    <property type="entry name" value="UBIE_2"/>
    <property type="match status" value="1"/>
</dbReference>
<evidence type="ECO:0000256" key="5">
    <source>
        <dbReference type="ARBA" id="ARBA00022691"/>
    </source>
</evidence>
<feature type="compositionally biased region" description="Polar residues" evidence="6">
    <location>
        <begin position="239"/>
        <end position="255"/>
    </location>
</feature>
<keyword evidence="2 7" id="KW-0489">Methyltransferase</keyword>
<dbReference type="InterPro" id="IPR004033">
    <property type="entry name" value="UbiE/COQ5_MeTrFase"/>
</dbReference>
<dbReference type="EC" id="2.1.1.-" evidence="7"/>
<reference evidence="7" key="1">
    <citation type="submission" date="2021-06" db="EMBL/GenBank/DDBJ databases">
        <title>50 bacteria genomes isolated from Dapeng, Shenzhen, China.</title>
        <authorList>
            <person name="Zheng W."/>
            <person name="Yu S."/>
            <person name="Huang Y."/>
        </authorList>
    </citation>
    <scope>NUCLEOTIDE SEQUENCE</scope>
    <source>
        <strain evidence="7">DP4N28-2</strain>
    </source>
</reference>
<proteinExistence type="predicted"/>
<keyword evidence="5" id="KW-0949">S-adenosyl-L-methionine</keyword>
<name>A0A9Q3RZA7_9SPHN</name>
<dbReference type="GO" id="GO:0006744">
    <property type="term" value="P:ubiquinone biosynthetic process"/>
    <property type="evidence" value="ECO:0007669"/>
    <property type="project" value="UniProtKB-KW"/>
</dbReference>
<dbReference type="InterPro" id="IPR050508">
    <property type="entry name" value="Methyltransf_Superfamily"/>
</dbReference>
<evidence type="ECO:0000256" key="1">
    <source>
        <dbReference type="ARBA" id="ARBA00022428"/>
    </source>
</evidence>
<evidence type="ECO:0000256" key="4">
    <source>
        <dbReference type="ARBA" id="ARBA00022688"/>
    </source>
</evidence>
<gene>
    <name evidence="7" type="ORF">KUV31_02850</name>
</gene>
<evidence type="ECO:0000313" key="8">
    <source>
        <dbReference type="Proteomes" id="UP000824927"/>
    </source>
</evidence>
<evidence type="ECO:0000313" key="7">
    <source>
        <dbReference type="EMBL" id="MBY6217274.1"/>
    </source>
</evidence>